<dbReference type="CDD" id="cd07377">
    <property type="entry name" value="WHTH_GntR"/>
    <property type="match status" value="1"/>
</dbReference>
<dbReference type="InterPro" id="IPR036390">
    <property type="entry name" value="WH_DNA-bd_sf"/>
</dbReference>
<evidence type="ECO:0000256" key="2">
    <source>
        <dbReference type="ARBA" id="ARBA00023125"/>
    </source>
</evidence>
<feature type="domain" description="HTH gntR-type" evidence="4">
    <location>
        <begin position="21"/>
        <end position="88"/>
    </location>
</feature>
<dbReference type="PANTHER" id="PTHR43537">
    <property type="entry name" value="TRANSCRIPTIONAL REGULATOR, GNTR FAMILY"/>
    <property type="match status" value="1"/>
</dbReference>
<keyword evidence="3" id="KW-0804">Transcription</keyword>
<dbReference type="SUPFAM" id="SSF48008">
    <property type="entry name" value="GntR ligand-binding domain-like"/>
    <property type="match status" value="1"/>
</dbReference>
<dbReference type="Pfam" id="PF07729">
    <property type="entry name" value="FCD"/>
    <property type="match status" value="1"/>
</dbReference>
<sequence>MSKQLSPPTPPEPAHARLARSSALEHVMTVVREDVRRGRYAPGARVVEAELQRNLGVSRGTVREALARLAAEGLLELHRFRGATVRSLSAQEVADLLDMREVLEGLVARKAALRVARGIDAQAVAHAQDALDAALAAGRPAQAYLQANARYHEALLAVAGSPGLSAQVDHLSTAFFRIAMAADLRRESFPSSNSDHRAITAAVLSGDAASAELLMRAHIRHTAFLLQAAAPYVDEKS</sequence>
<evidence type="ECO:0000313" key="6">
    <source>
        <dbReference type="Proteomes" id="UP000318405"/>
    </source>
</evidence>
<dbReference type="InterPro" id="IPR036388">
    <property type="entry name" value="WH-like_DNA-bd_sf"/>
</dbReference>
<evidence type="ECO:0000256" key="3">
    <source>
        <dbReference type="ARBA" id="ARBA00023163"/>
    </source>
</evidence>
<dbReference type="EMBL" id="VLTJ01000015">
    <property type="protein sequence ID" value="TSH96505.1"/>
    <property type="molecule type" value="Genomic_DNA"/>
</dbReference>
<dbReference type="AlphaFoldDB" id="A0A556AVT9"/>
<accession>A0A556AVT9</accession>
<keyword evidence="2" id="KW-0238">DNA-binding</keyword>
<dbReference type="SMART" id="SM00345">
    <property type="entry name" value="HTH_GNTR"/>
    <property type="match status" value="1"/>
</dbReference>
<evidence type="ECO:0000313" key="5">
    <source>
        <dbReference type="EMBL" id="TSH96505.1"/>
    </source>
</evidence>
<dbReference type="PRINTS" id="PR00035">
    <property type="entry name" value="HTHGNTR"/>
</dbReference>
<protein>
    <submittedName>
        <fullName evidence="5">GntR family transcriptional regulator</fullName>
    </submittedName>
</protein>
<dbReference type="InterPro" id="IPR011711">
    <property type="entry name" value="GntR_C"/>
</dbReference>
<dbReference type="InterPro" id="IPR000524">
    <property type="entry name" value="Tscrpt_reg_HTH_GntR"/>
</dbReference>
<dbReference type="PROSITE" id="PS50949">
    <property type="entry name" value="HTH_GNTR"/>
    <property type="match status" value="1"/>
</dbReference>
<gene>
    <name evidence="5" type="ORF">FOZ76_08905</name>
</gene>
<dbReference type="GO" id="GO:0003677">
    <property type="term" value="F:DNA binding"/>
    <property type="evidence" value="ECO:0007669"/>
    <property type="project" value="UniProtKB-KW"/>
</dbReference>
<reference evidence="5 6" key="1">
    <citation type="submission" date="2019-07" db="EMBL/GenBank/DDBJ databases">
        <title>Qingshengfaniella alkalisoli gen. nov., sp. nov., isolated from saline soil.</title>
        <authorList>
            <person name="Xu L."/>
            <person name="Huang X.-X."/>
            <person name="Sun J.-Q."/>
        </authorList>
    </citation>
    <scope>NUCLEOTIDE SEQUENCE [LARGE SCALE GENOMIC DNA]</scope>
    <source>
        <strain evidence="5 6">DSM 27279</strain>
    </source>
</reference>
<dbReference type="SMART" id="SM00895">
    <property type="entry name" value="FCD"/>
    <property type="match status" value="1"/>
</dbReference>
<dbReference type="Gene3D" id="1.20.120.530">
    <property type="entry name" value="GntR ligand-binding domain-like"/>
    <property type="match status" value="1"/>
</dbReference>
<dbReference type="Proteomes" id="UP000318405">
    <property type="component" value="Unassembled WGS sequence"/>
</dbReference>
<evidence type="ECO:0000259" key="4">
    <source>
        <dbReference type="PROSITE" id="PS50949"/>
    </source>
</evidence>
<dbReference type="Pfam" id="PF00392">
    <property type="entry name" value="GntR"/>
    <property type="match status" value="1"/>
</dbReference>
<organism evidence="5 6">
    <name type="scientific">Verticiella sediminum</name>
    <dbReference type="NCBI Taxonomy" id="1247510"/>
    <lineage>
        <taxon>Bacteria</taxon>
        <taxon>Pseudomonadati</taxon>
        <taxon>Pseudomonadota</taxon>
        <taxon>Betaproteobacteria</taxon>
        <taxon>Burkholderiales</taxon>
        <taxon>Alcaligenaceae</taxon>
        <taxon>Verticiella</taxon>
    </lineage>
</organism>
<evidence type="ECO:0000256" key="1">
    <source>
        <dbReference type="ARBA" id="ARBA00023015"/>
    </source>
</evidence>
<dbReference type="RefSeq" id="WP_143947798.1">
    <property type="nucleotide sequence ID" value="NZ_BAABMB010000002.1"/>
</dbReference>
<dbReference type="PANTHER" id="PTHR43537:SF24">
    <property type="entry name" value="GLUCONATE OPERON TRANSCRIPTIONAL REPRESSOR"/>
    <property type="match status" value="1"/>
</dbReference>
<dbReference type="Gene3D" id="1.10.10.10">
    <property type="entry name" value="Winged helix-like DNA-binding domain superfamily/Winged helix DNA-binding domain"/>
    <property type="match status" value="1"/>
</dbReference>
<dbReference type="SUPFAM" id="SSF46785">
    <property type="entry name" value="Winged helix' DNA-binding domain"/>
    <property type="match status" value="1"/>
</dbReference>
<proteinExistence type="predicted"/>
<keyword evidence="6" id="KW-1185">Reference proteome</keyword>
<dbReference type="InterPro" id="IPR008920">
    <property type="entry name" value="TF_FadR/GntR_C"/>
</dbReference>
<comment type="caution">
    <text evidence="5">The sequence shown here is derived from an EMBL/GenBank/DDBJ whole genome shotgun (WGS) entry which is preliminary data.</text>
</comment>
<dbReference type="OrthoDB" id="8066003at2"/>
<name>A0A556AVT9_9BURK</name>
<dbReference type="GO" id="GO:0003700">
    <property type="term" value="F:DNA-binding transcription factor activity"/>
    <property type="evidence" value="ECO:0007669"/>
    <property type="project" value="InterPro"/>
</dbReference>
<keyword evidence="1" id="KW-0805">Transcription regulation</keyword>